<dbReference type="GO" id="GO:0005615">
    <property type="term" value="C:extracellular space"/>
    <property type="evidence" value="ECO:0000318"/>
    <property type="project" value="GO_Central"/>
</dbReference>
<dbReference type="FunFam" id="3.40.33.10:FF:000004">
    <property type="entry name" value="CAP, cysteine-rich secretory protein, antigen 5"/>
    <property type="match status" value="1"/>
</dbReference>
<dbReference type="SMART" id="SM00198">
    <property type="entry name" value="SCP"/>
    <property type="match status" value="1"/>
</dbReference>
<dbReference type="InterPro" id="IPR001283">
    <property type="entry name" value="CRISP-related"/>
</dbReference>
<evidence type="ECO:0000256" key="2">
    <source>
        <dbReference type="ARBA" id="ARBA00023265"/>
    </source>
</evidence>
<dbReference type="PANTHER" id="PTHR10334">
    <property type="entry name" value="CYSTEINE-RICH SECRETORY PROTEIN-RELATED"/>
    <property type="match status" value="1"/>
</dbReference>
<feature type="domain" description="SCP" evidence="4">
    <location>
        <begin position="25"/>
        <end position="154"/>
    </location>
</feature>
<evidence type="ECO:0000313" key="5">
    <source>
        <dbReference type="EMBL" id="KMZ69437.1"/>
    </source>
</evidence>
<proteinExistence type="predicted"/>
<dbReference type="Pfam" id="PF00188">
    <property type="entry name" value="CAP"/>
    <property type="match status" value="1"/>
</dbReference>
<dbReference type="InterPro" id="IPR035940">
    <property type="entry name" value="CAP_sf"/>
</dbReference>
<feature type="signal peptide" evidence="3">
    <location>
        <begin position="1"/>
        <end position="23"/>
    </location>
</feature>
<dbReference type="OrthoDB" id="1157567at2759"/>
<keyword evidence="2" id="KW-0611">Plant defense</keyword>
<comment type="caution">
    <text evidence="5">The sequence shown here is derived from an EMBL/GenBank/DDBJ whole genome shotgun (WGS) entry which is preliminary data.</text>
</comment>
<dbReference type="InterPro" id="IPR002413">
    <property type="entry name" value="V5_allergen-like"/>
</dbReference>
<feature type="chain" id="PRO_5005527704" evidence="3">
    <location>
        <begin position="24"/>
        <end position="156"/>
    </location>
</feature>
<dbReference type="AlphaFoldDB" id="A0A0K9PMH6"/>
<name>A0A0K9PMH6_ZOSMR</name>
<organism evidence="5 6">
    <name type="scientific">Zostera marina</name>
    <name type="common">Eelgrass</name>
    <dbReference type="NCBI Taxonomy" id="29655"/>
    <lineage>
        <taxon>Eukaryota</taxon>
        <taxon>Viridiplantae</taxon>
        <taxon>Streptophyta</taxon>
        <taxon>Embryophyta</taxon>
        <taxon>Tracheophyta</taxon>
        <taxon>Spermatophyta</taxon>
        <taxon>Magnoliopsida</taxon>
        <taxon>Liliopsida</taxon>
        <taxon>Zosteraceae</taxon>
        <taxon>Zostera</taxon>
    </lineage>
</organism>
<evidence type="ECO:0000256" key="3">
    <source>
        <dbReference type="SAM" id="SignalP"/>
    </source>
</evidence>
<dbReference type="OMA" id="NIRSNEC"/>
<accession>A0A0K9PMH6</accession>
<comment type="function">
    <text evidence="1">Probably involved in the defense reaction of plants against pathogens.</text>
</comment>
<dbReference type="InterPro" id="IPR014044">
    <property type="entry name" value="CAP_dom"/>
</dbReference>
<dbReference type="PRINTS" id="PR00837">
    <property type="entry name" value="V5TPXLIKE"/>
</dbReference>
<dbReference type="EMBL" id="LFYR01000769">
    <property type="protein sequence ID" value="KMZ69437.1"/>
    <property type="molecule type" value="Genomic_DNA"/>
</dbReference>
<sequence length="156" mass="16990">MAASIAGIFFMVFISAISLGIQAQNSPDDFLAPHNAARSEVGVKPIEWDSNLESVANDWANQNKGTCQLNHSDHHDLGENLFWGGGSGWTAAQAVGDWVSEKQYWHPDSLTCDAGQECGHYTQVIWKGASKVGCATITCDTGDTWIGCNYNVDFYK</sequence>
<evidence type="ECO:0000256" key="1">
    <source>
        <dbReference type="ARBA" id="ARBA00003143"/>
    </source>
</evidence>
<dbReference type="PRINTS" id="PR00838">
    <property type="entry name" value="V5ALLERGEN"/>
</dbReference>
<keyword evidence="6" id="KW-1185">Reference proteome</keyword>
<keyword evidence="2" id="KW-0568">Pathogenesis-related protein</keyword>
<evidence type="ECO:0000313" key="6">
    <source>
        <dbReference type="Proteomes" id="UP000036987"/>
    </source>
</evidence>
<dbReference type="SUPFAM" id="SSF55797">
    <property type="entry name" value="PR-1-like"/>
    <property type="match status" value="1"/>
</dbReference>
<reference evidence="6" key="1">
    <citation type="journal article" date="2016" name="Nature">
        <title>The genome of the seagrass Zostera marina reveals angiosperm adaptation to the sea.</title>
        <authorList>
            <person name="Olsen J.L."/>
            <person name="Rouze P."/>
            <person name="Verhelst B."/>
            <person name="Lin Y.-C."/>
            <person name="Bayer T."/>
            <person name="Collen J."/>
            <person name="Dattolo E."/>
            <person name="De Paoli E."/>
            <person name="Dittami S."/>
            <person name="Maumus F."/>
            <person name="Michel G."/>
            <person name="Kersting A."/>
            <person name="Lauritano C."/>
            <person name="Lohaus R."/>
            <person name="Toepel M."/>
            <person name="Tonon T."/>
            <person name="Vanneste K."/>
            <person name="Amirebrahimi M."/>
            <person name="Brakel J."/>
            <person name="Bostroem C."/>
            <person name="Chovatia M."/>
            <person name="Grimwood J."/>
            <person name="Jenkins J.W."/>
            <person name="Jueterbock A."/>
            <person name="Mraz A."/>
            <person name="Stam W.T."/>
            <person name="Tice H."/>
            <person name="Bornberg-Bauer E."/>
            <person name="Green P.J."/>
            <person name="Pearson G.A."/>
            <person name="Procaccini G."/>
            <person name="Duarte C.M."/>
            <person name="Schmutz J."/>
            <person name="Reusch T.B.H."/>
            <person name="Van de Peer Y."/>
        </authorList>
    </citation>
    <scope>NUCLEOTIDE SEQUENCE [LARGE SCALE GENOMIC DNA]</scope>
    <source>
        <strain evidence="6">cv. Finnish</strain>
    </source>
</reference>
<protein>
    <submittedName>
        <fullName evidence="5">Cysteine-rich secretory protein</fullName>
    </submittedName>
</protein>
<dbReference type="Proteomes" id="UP000036987">
    <property type="component" value="Unassembled WGS sequence"/>
</dbReference>
<evidence type="ECO:0000259" key="4">
    <source>
        <dbReference type="SMART" id="SM00198"/>
    </source>
</evidence>
<dbReference type="STRING" id="29655.A0A0K9PMH6"/>
<keyword evidence="3" id="KW-0732">Signal</keyword>
<gene>
    <name evidence="5" type="ORF">ZOSMA_214G00250</name>
</gene>
<dbReference type="Gene3D" id="3.40.33.10">
    <property type="entry name" value="CAP"/>
    <property type="match status" value="1"/>
</dbReference>